<keyword evidence="3 10" id="KW-0963">Cytoplasm</keyword>
<dbReference type="PANTHER" id="PTHR32194:SF0">
    <property type="entry name" value="ATP-DEPENDENT PROTEASE SUBUNIT HSLV"/>
    <property type="match status" value="1"/>
</dbReference>
<dbReference type="GO" id="GO:0008233">
    <property type="term" value="F:peptidase activity"/>
    <property type="evidence" value="ECO:0007669"/>
    <property type="project" value="UniProtKB-KW"/>
</dbReference>
<comment type="activity regulation">
    <text evidence="10">Allosterically activated by HslU binding.</text>
</comment>
<dbReference type="InterPro" id="IPR023333">
    <property type="entry name" value="Proteasome_suB-type"/>
</dbReference>
<evidence type="ECO:0000256" key="6">
    <source>
        <dbReference type="ARBA" id="ARBA00022698"/>
    </source>
</evidence>
<dbReference type="InterPro" id="IPR029055">
    <property type="entry name" value="Ntn_hydrolases_N"/>
</dbReference>
<comment type="similarity">
    <text evidence="2 10">Belongs to the peptidase T1B family. HslV subfamily.</text>
</comment>
<evidence type="ECO:0000256" key="1">
    <source>
        <dbReference type="ARBA" id="ARBA00004496"/>
    </source>
</evidence>
<keyword evidence="9 10" id="KW-0915">Sodium</keyword>
<evidence type="ECO:0000256" key="10">
    <source>
        <dbReference type="HAMAP-Rule" id="MF_00248"/>
    </source>
</evidence>
<evidence type="ECO:0000313" key="12">
    <source>
        <dbReference type="EMBL" id="MFN2977350.1"/>
    </source>
</evidence>
<comment type="catalytic activity">
    <reaction evidence="10">
        <text>ATP-dependent cleavage of peptide bonds with broad specificity.</text>
        <dbReference type="EC" id="3.4.25.2"/>
    </reaction>
</comment>
<dbReference type="Pfam" id="PF00227">
    <property type="entry name" value="Proteasome"/>
    <property type="match status" value="1"/>
</dbReference>
<keyword evidence="8 10" id="KW-0378">Hydrolase</keyword>
<dbReference type="NCBIfam" id="TIGR03692">
    <property type="entry name" value="ATP_dep_HslV"/>
    <property type="match status" value="1"/>
</dbReference>
<evidence type="ECO:0000256" key="5">
    <source>
        <dbReference type="ARBA" id="ARBA00022670"/>
    </source>
</evidence>
<comment type="subcellular location">
    <subcellularLocation>
        <location evidence="1 10">Cytoplasm</location>
    </subcellularLocation>
</comment>
<feature type="active site" evidence="10">
    <location>
        <position position="36"/>
    </location>
</feature>
<evidence type="ECO:0000256" key="7">
    <source>
        <dbReference type="ARBA" id="ARBA00022723"/>
    </source>
</evidence>
<dbReference type="GO" id="GO:0006508">
    <property type="term" value="P:proteolysis"/>
    <property type="evidence" value="ECO:0007669"/>
    <property type="project" value="UniProtKB-KW"/>
</dbReference>
<dbReference type="CDD" id="cd01913">
    <property type="entry name" value="protease_HslV"/>
    <property type="match status" value="1"/>
</dbReference>
<keyword evidence="5 10" id="KW-0645">Protease</keyword>
<dbReference type="PANTHER" id="PTHR32194">
    <property type="entry name" value="METALLOPROTEASE TLDD"/>
    <property type="match status" value="1"/>
</dbReference>
<dbReference type="HAMAP" id="MF_00248">
    <property type="entry name" value="HslV"/>
    <property type="match status" value="1"/>
</dbReference>
<organism evidence="12 13">
    <name type="scientific">Terriglobus aquaticus</name>
    <dbReference type="NCBI Taxonomy" id="940139"/>
    <lineage>
        <taxon>Bacteria</taxon>
        <taxon>Pseudomonadati</taxon>
        <taxon>Acidobacteriota</taxon>
        <taxon>Terriglobia</taxon>
        <taxon>Terriglobales</taxon>
        <taxon>Acidobacteriaceae</taxon>
        <taxon>Terriglobus</taxon>
    </lineage>
</organism>
<dbReference type="InterPro" id="IPR001353">
    <property type="entry name" value="Proteasome_sua/b"/>
</dbReference>
<dbReference type="PIRSF" id="PIRSF039093">
    <property type="entry name" value="HslV"/>
    <property type="match status" value="1"/>
</dbReference>
<feature type="binding site" evidence="10">
    <location>
        <position position="195"/>
    </location>
    <ligand>
        <name>Na(+)</name>
        <dbReference type="ChEBI" id="CHEBI:29101"/>
    </ligand>
</feature>
<evidence type="ECO:0000256" key="3">
    <source>
        <dbReference type="ARBA" id="ARBA00022490"/>
    </source>
</evidence>
<dbReference type="Gene3D" id="3.60.20.10">
    <property type="entry name" value="Glutamine Phosphoribosylpyrophosphate, subunit 1, domain 1"/>
    <property type="match status" value="1"/>
</dbReference>
<evidence type="ECO:0000256" key="8">
    <source>
        <dbReference type="ARBA" id="ARBA00022801"/>
    </source>
</evidence>
<name>A0ABW9KR41_9BACT</name>
<evidence type="ECO:0000256" key="2">
    <source>
        <dbReference type="ARBA" id="ARBA00006053"/>
    </source>
</evidence>
<dbReference type="Proteomes" id="UP001634747">
    <property type="component" value="Unassembled WGS sequence"/>
</dbReference>
<feature type="binding site" evidence="10">
    <location>
        <position position="198"/>
    </location>
    <ligand>
        <name>Na(+)</name>
        <dbReference type="ChEBI" id="CHEBI:29101"/>
    </ligand>
</feature>
<keyword evidence="7 10" id="KW-0479">Metal-binding</keyword>
<sequence length="210" mass="22654">MPTKKTPANRAQTHLQHHPYDLGLGPDGTRRRIRSTTVLCVRRDGKVVMAADGQVTMGSAVMKQGARKLRRLYNDKVLAGFAGSTADAFSLFSRFEGKLEQFAGNLPRAAVELAKEWRTDKLLRQLDALLLVADTDHIFLLGGNGDVIEPDVTAGGAIMTIGSGGSFAQSAAQALLENTDLPARAIVEKAMKIASEICIYTNANFAIEEL</sequence>
<dbReference type="PROSITE" id="PS51476">
    <property type="entry name" value="PROTEASOME_BETA_2"/>
    <property type="match status" value="1"/>
</dbReference>
<comment type="function">
    <text evidence="10">Protease subunit of a proteasome-like degradation complex believed to be a general protein degrading machinery.</text>
</comment>
<feature type="region of interest" description="Disordered" evidence="11">
    <location>
        <begin position="1"/>
        <end position="27"/>
    </location>
</feature>
<evidence type="ECO:0000313" key="13">
    <source>
        <dbReference type="Proteomes" id="UP001634747"/>
    </source>
</evidence>
<keyword evidence="13" id="KW-1185">Reference proteome</keyword>
<feature type="binding site" evidence="10">
    <location>
        <position position="201"/>
    </location>
    <ligand>
        <name>Na(+)</name>
        <dbReference type="ChEBI" id="CHEBI:29101"/>
    </ligand>
</feature>
<keyword evidence="4 10" id="KW-0021">Allosteric enzyme</keyword>
<evidence type="ECO:0000256" key="11">
    <source>
        <dbReference type="SAM" id="MobiDB-lite"/>
    </source>
</evidence>
<evidence type="ECO:0000256" key="4">
    <source>
        <dbReference type="ARBA" id="ARBA00022533"/>
    </source>
</evidence>
<evidence type="ECO:0000256" key="9">
    <source>
        <dbReference type="ARBA" id="ARBA00023053"/>
    </source>
</evidence>
<dbReference type="InterPro" id="IPR022281">
    <property type="entry name" value="ATP-dep_Prtase_HsIV_su"/>
</dbReference>
<comment type="subunit">
    <text evidence="10">A double ring-shaped homohexamer of HslV is capped on each side by a ring-shaped HslU homohexamer. The assembly of the HslU/HslV complex is dependent on binding of ATP.</text>
</comment>
<dbReference type="SUPFAM" id="SSF56235">
    <property type="entry name" value="N-terminal nucleophile aminohydrolases (Ntn hydrolases)"/>
    <property type="match status" value="1"/>
</dbReference>
<dbReference type="EMBL" id="JBJYXY010000001">
    <property type="protein sequence ID" value="MFN2977350.1"/>
    <property type="molecule type" value="Genomic_DNA"/>
</dbReference>
<dbReference type="NCBIfam" id="NF003964">
    <property type="entry name" value="PRK05456.1"/>
    <property type="match status" value="1"/>
</dbReference>
<proteinExistence type="inferred from homology"/>
<dbReference type="RefSeq" id="WP_263414483.1">
    <property type="nucleotide sequence ID" value="NZ_BAABBH010000001.1"/>
</dbReference>
<comment type="caution">
    <text evidence="12">The sequence shown here is derived from an EMBL/GenBank/DDBJ whole genome shotgun (WGS) entry which is preliminary data.</text>
</comment>
<reference evidence="12 13" key="1">
    <citation type="submission" date="2024-12" db="EMBL/GenBank/DDBJ databases">
        <authorList>
            <person name="Lee Y."/>
        </authorList>
    </citation>
    <scope>NUCLEOTIDE SEQUENCE [LARGE SCALE GENOMIC DNA]</scope>
    <source>
        <strain evidence="12 13">03SUJ4</strain>
    </source>
</reference>
<keyword evidence="6 10" id="KW-0888">Threonine protease</keyword>
<protein>
    <recommendedName>
        <fullName evidence="10">ATP-dependent protease subunit HslV</fullName>
        <ecNumber evidence="10">3.4.25.2</ecNumber>
    </recommendedName>
</protein>
<accession>A0ABW9KR41</accession>
<dbReference type="EC" id="3.4.25.2" evidence="10"/>
<gene>
    <name evidence="10 12" type="primary">hslV</name>
    <name evidence="12" type="ORF">ACK2TP_16385</name>
</gene>